<keyword evidence="8" id="KW-0411">Iron-sulfur</keyword>
<reference evidence="11 12" key="1">
    <citation type="submission" date="2013-04" db="EMBL/GenBank/DDBJ databases">
        <title>The Genome Sequence of Sutterella wadsworthensis HGA0223.</title>
        <authorList>
            <consortium name="The Broad Institute Genomics Platform"/>
            <person name="Earl A."/>
            <person name="Ward D."/>
            <person name="Feldgarden M."/>
            <person name="Gevers D."/>
            <person name="Schmidt T.M."/>
            <person name="Dover J."/>
            <person name="Dai D."/>
            <person name="Walker B."/>
            <person name="Young S."/>
            <person name="Zeng Q."/>
            <person name="Gargeya S."/>
            <person name="Fitzgerald M."/>
            <person name="Haas B."/>
            <person name="Abouelleil A."/>
            <person name="Allen A.W."/>
            <person name="Alvarado L."/>
            <person name="Arachchi H.M."/>
            <person name="Berlin A.M."/>
            <person name="Chapman S.B."/>
            <person name="Gainer-Dewar J."/>
            <person name="Goldberg J."/>
            <person name="Griggs A."/>
            <person name="Gujja S."/>
            <person name="Hansen M."/>
            <person name="Howarth C."/>
            <person name="Imamovic A."/>
            <person name="Ireland A."/>
            <person name="Larimer J."/>
            <person name="McCowan C."/>
            <person name="Murphy C."/>
            <person name="Pearson M."/>
            <person name="Poon T.W."/>
            <person name="Priest M."/>
            <person name="Roberts A."/>
            <person name="Saif S."/>
            <person name="Shea T."/>
            <person name="Sisk P."/>
            <person name="Sykes S."/>
            <person name="Wortman J."/>
            <person name="Nusbaum C."/>
            <person name="Birren B."/>
        </authorList>
    </citation>
    <scope>NUCLEOTIDE SEQUENCE [LARGE SCALE GENOMIC DNA]</scope>
    <source>
        <strain evidence="11 12">HGA0223</strain>
    </source>
</reference>
<organism evidence="11 12">
    <name type="scientific">Sutterella wadsworthensis HGA0223</name>
    <dbReference type="NCBI Taxonomy" id="1203554"/>
    <lineage>
        <taxon>Bacteria</taxon>
        <taxon>Pseudomonadati</taxon>
        <taxon>Pseudomonadota</taxon>
        <taxon>Betaproteobacteria</taxon>
        <taxon>Burkholderiales</taxon>
        <taxon>Sutterellaceae</taxon>
        <taxon>Sutterella</taxon>
    </lineage>
</organism>
<evidence type="ECO:0000256" key="6">
    <source>
        <dbReference type="ARBA" id="ARBA00023002"/>
    </source>
</evidence>
<dbReference type="eggNOG" id="COG0243">
    <property type="taxonomic scope" value="Bacteria"/>
</dbReference>
<dbReference type="Gene3D" id="3.40.228.10">
    <property type="entry name" value="Dimethylsulfoxide Reductase, domain 2"/>
    <property type="match status" value="2"/>
</dbReference>
<dbReference type="Pfam" id="PF01568">
    <property type="entry name" value="Molydop_binding"/>
    <property type="match status" value="1"/>
</dbReference>
<dbReference type="InterPro" id="IPR050612">
    <property type="entry name" value="Prok_Mopterin_Oxidored"/>
</dbReference>
<dbReference type="Pfam" id="PF00384">
    <property type="entry name" value="Molybdopterin"/>
    <property type="match status" value="1"/>
</dbReference>
<dbReference type="GO" id="GO:0016491">
    <property type="term" value="F:oxidoreductase activity"/>
    <property type="evidence" value="ECO:0007669"/>
    <property type="project" value="UniProtKB-KW"/>
</dbReference>
<dbReference type="InterPro" id="IPR006311">
    <property type="entry name" value="TAT_signal"/>
</dbReference>
<comment type="caution">
    <text evidence="11">The sequence shown here is derived from an EMBL/GenBank/DDBJ whole genome shotgun (WGS) entry which is preliminary data.</text>
</comment>
<dbReference type="PROSITE" id="PS51318">
    <property type="entry name" value="TAT"/>
    <property type="match status" value="1"/>
</dbReference>
<evidence type="ECO:0000313" key="11">
    <source>
        <dbReference type="EMBL" id="EPD97617.1"/>
    </source>
</evidence>
<dbReference type="Proteomes" id="UP000014400">
    <property type="component" value="Unassembled WGS sequence"/>
</dbReference>
<protein>
    <recommendedName>
        <fullName evidence="10">4Fe-4S Mo/W bis-MGD-type domain-containing protein</fullName>
    </recommendedName>
</protein>
<dbReference type="PATRIC" id="fig|1203554.3.peg.2323"/>
<dbReference type="SUPFAM" id="SSF50692">
    <property type="entry name" value="ADC-like"/>
    <property type="match status" value="1"/>
</dbReference>
<accession>S3BTX4</accession>
<evidence type="ECO:0000256" key="4">
    <source>
        <dbReference type="ARBA" id="ARBA00022723"/>
    </source>
</evidence>
<name>S3BTX4_9BURK</name>
<proteinExistence type="inferred from homology"/>
<dbReference type="Gene3D" id="2.20.25.90">
    <property type="entry name" value="ADC-like domains"/>
    <property type="match status" value="1"/>
</dbReference>
<dbReference type="InterPro" id="IPR006656">
    <property type="entry name" value="Mopterin_OxRdtase"/>
</dbReference>
<gene>
    <name evidence="11" type="ORF">HMPREF1476_02238</name>
</gene>
<dbReference type="GO" id="GO:0051536">
    <property type="term" value="F:iron-sulfur cluster binding"/>
    <property type="evidence" value="ECO:0007669"/>
    <property type="project" value="UniProtKB-KW"/>
</dbReference>
<evidence type="ECO:0000313" key="12">
    <source>
        <dbReference type="Proteomes" id="UP000014400"/>
    </source>
</evidence>
<evidence type="ECO:0000256" key="9">
    <source>
        <dbReference type="SAM" id="MobiDB-lite"/>
    </source>
</evidence>
<comment type="similarity">
    <text evidence="2">Belongs to the prokaryotic molybdopterin-containing oxidoreductase family.</text>
</comment>
<evidence type="ECO:0000256" key="1">
    <source>
        <dbReference type="ARBA" id="ARBA00001942"/>
    </source>
</evidence>
<dbReference type="Gene3D" id="2.40.40.20">
    <property type="match status" value="1"/>
</dbReference>
<dbReference type="Gene3D" id="3.40.50.740">
    <property type="match status" value="2"/>
</dbReference>
<dbReference type="PANTHER" id="PTHR43742">
    <property type="entry name" value="TRIMETHYLAMINE-N-OXIDE REDUCTASE"/>
    <property type="match status" value="1"/>
</dbReference>
<evidence type="ECO:0000256" key="8">
    <source>
        <dbReference type="ARBA" id="ARBA00023014"/>
    </source>
</evidence>
<dbReference type="SUPFAM" id="SSF53706">
    <property type="entry name" value="Formate dehydrogenase/DMSO reductase, domains 1-3"/>
    <property type="match status" value="1"/>
</dbReference>
<dbReference type="EMBL" id="ATCF01000035">
    <property type="protein sequence ID" value="EPD97617.1"/>
    <property type="molecule type" value="Genomic_DNA"/>
</dbReference>
<dbReference type="PROSITE" id="PS51669">
    <property type="entry name" value="4FE4S_MOW_BIS_MGD"/>
    <property type="match status" value="1"/>
</dbReference>
<evidence type="ECO:0000256" key="7">
    <source>
        <dbReference type="ARBA" id="ARBA00023004"/>
    </source>
</evidence>
<keyword evidence="7" id="KW-0408">Iron</keyword>
<keyword evidence="12" id="KW-1185">Reference proteome</keyword>
<keyword evidence="3" id="KW-0500">Molybdenum</keyword>
<evidence type="ECO:0000256" key="2">
    <source>
        <dbReference type="ARBA" id="ARBA00010312"/>
    </source>
</evidence>
<feature type="domain" description="4Fe-4S Mo/W bis-MGD-type" evidence="10">
    <location>
        <begin position="51"/>
        <end position="107"/>
    </location>
</feature>
<dbReference type="Pfam" id="PF04879">
    <property type="entry name" value="Molybdop_Fe4S4"/>
    <property type="match status" value="1"/>
</dbReference>
<sequence length="893" mass="99952">MELHKISRRSFLEATALSGAAAVFSHPLSGGLVSTASAAEAPIAAAAEEETKIVKTCCRACIHNCGVLAHVRNGRVVKLEGNPEYPMSKGALCAKALSGVSALYHPNRNKYPLLRVGKRGENKWRRISWNEAIDIIAKKMETVRHEYGAEAVLVTTGGGGNPAFRGIPRFCNAFGTPNWYEPGCAQCYLPRTLAYDMMYGGPSTSIADESAREIYNPNSAIKTLVLWGTDASYSCTAGGGRALVELRAKGVRTISIDPRFQPDAAKADIWLPIRPGTDVALMLGWTRYIIEKDLYDHEFVMKWTNLPYLVNAETKRLVRASDLDAAGDAKTFVVWDAKTNSPKPIKYPWDDALDPVLDGEFEWAGVKYRTGFNALRERCAPWTLEATAKECWLDPKKIEEAILMYADGPAGISLGVATDQTPNSVQAAMGSVILNALMGNVERPGALMQRNPSSNVVPAGSLATRCSYLLPEGQLTKRLGSNEHKGLLQWDAGQPSAILNAILTGKPYPLKVWLERSGNKFGVNGNASSWVPALEKMDLVVHMYMYPTSFSKFADILLPAREWLETNMLVECMNMVFARQAVAHVWETEDETLFWSKLIKRCAELGNENCKRACDPSFMKDDLAYWDTMEELLDGRLKRIKMTWKDLLAHNPVEYMPYDKWNQYYVYKKIDPKTGLPQGFRTPTKKLELYGDVFIELGRTGKPYALQKLPPVKQDYDPLPYYLEPAESPTGEIAKKYPLVLTSGRIPMYHHGTLRNIPYLREIYPVPETWLNPITAKQYGVQTGDWVWVESLRGRIRGKVRVTEGVGPNIVWMERFWFPETLNTKTGGWQESNVNVLTKNDAPFNDMVGTYTLRGFQVQISKADGAPEGIWQKPQDFKPWMPEPSDTTPNVKF</sequence>
<dbReference type="STRING" id="1203554.HMPREF1476_02238"/>
<keyword evidence="5" id="KW-0732">Signal</keyword>
<feature type="region of interest" description="Disordered" evidence="9">
    <location>
        <begin position="872"/>
        <end position="893"/>
    </location>
</feature>
<evidence type="ECO:0000256" key="3">
    <source>
        <dbReference type="ARBA" id="ARBA00022505"/>
    </source>
</evidence>
<dbReference type="InterPro" id="IPR006657">
    <property type="entry name" value="MoPterin_dinucl-bd_dom"/>
</dbReference>
<evidence type="ECO:0000259" key="10">
    <source>
        <dbReference type="PROSITE" id="PS51669"/>
    </source>
</evidence>
<dbReference type="InterPro" id="IPR006963">
    <property type="entry name" value="Mopterin_OxRdtase_4Fe-4S_dom"/>
</dbReference>
<dbReference type="SMART" id="SM00926">
    <property type="entry name" value="Molybdop_Fe4S4"/>
    <property type="match status" value="1"/>
</dbReference>
<dbReference type="HOGENOM" id="CLU_000422_13_3_4"/>
<keyword evidence="4" id="KW-0479">Metal-binding</keyword>
<dbReference type="InterPro" id="IPR009010">
    <property type="entry name" value="Asp_de-COase-like_dom_sf"/>
</dbReference>
<dbReference type="GO" id="GO:0046872">
    <property type="term" value="F:metal ion binding"/>
    <property type="evidence" value="ECO:0007669"/>
    <property type="project" value="UniProtKB-KW"/>
</dbReference>
<dbReference type="AlphaFoldDB" id="S3BTX4"/>
<evidence type="ECO:0000256" key="5">
    <source>
        <dbReference type="ARBA" id="ARBA00022729"/>
    </source>
</evidence>
<dbReference type="GO" id="GO:0043546">
    <property type="term" value="F:molybdopterin cofactor binding"/>
    <property type="evidence" value="ECO:0007669"/>
    <property type="project" value="InterPro"/>
</dbReference>
<comment type="cofactor">
    <cofactor evidence="1">
        <name>Mo-bis(molybdopterin guanine dinucleotide)</name>
        <dbReference type="ChEBI" id="CHEBI:60539"/>
    </cofactor>
</comment>
<keyword evidence="6" id="KW-0560">Oxidoreductase</keyword>